<dbReference type="InterPro" id="IPR011435">
    <property type="entry name" value="UmpAB"/>
</dbReference>
<gene>
    <name evidence="2" type="ORF">ANHYDRO_01975</name>
</gene>
<dbReference type="Pfam" id="PF07556">
    <property type="entry name" value="DUF1538"/>
    <property type="match status" value="1"/>
</dbReference>
<keyword evidence="1" id="KW-0472">Membrane</keyword>
<dbReference type="Proteomes" id="UP000005451">
    <property type="component" value="Unassembled WGS sequence"/>
</dbReference>
<sequence length="79" mass="8490">MAIIFKDEVKQNAKAVVPIAILVLILNLFRPVDNKLVGNFLLGCLGVILGLSIFLTGVDLSISKIGSFMGDFIAKSENI</sequence>
<evidence type="ECO:0000256" key="1">
    <source>
        <dbReference type="SAM" id="Phobius"/>
    </source>
</evidence>
<feature type="transmembrane region" description="Helical" evidence="1">
    <location>
        <begin position="36"/>
        <end position="58"/>
    </location>
</feature>
<dbReference type="eggNOG" id="COG0589">
    <property type="taxonomic scope" value="Bacteria"/>
</dbReference>
<name>B6WBJ2_9FIRM</name>
<keyword evidence="1" id="KW-1133">Transmembrane helix</keyword>
<protein>
    <submittedName>
        <fullName evidence="2">Uncharacterized protein</fullName>
    </submittedName>
</protein>
<proteinExistence type="predicted"/>
<organism evidence="2 3">
    <name type="scientific">Anaerococcus hydrogenalis DSM 7454</name>
    <dbReference type="NCBI Taxonomy" id="561177"/>
    <lineage>
        <taxon>Bacteria</taxon>
        <taxon>Bacillati</taxon>
        <taxon>Bacillota</taxon>
        <taxon>Tissierellia</taxon>
        <taxon>Tissierellales</taxon>
        <taxon>Peptoniphilaceae</taxon>
        <taxon>Anaerococcus</taxon>
    </lineage>
</organism>
<accession>B6WBJ2</accession>
<reference evidence="2 3" key="2">
    <citation type="submission" date="2008-10" db="EMBL/GenBank/DDBJ databases">
        <title>Draft genome sequence of Anaerococcus hydrogenalis (DSM 7454).</title>
        <authorList>
            <person name="Sudarsanam P."/>
            <person name="Ley R."/>
            <person name="Guruge J."/>
            <person name="Turnbaugh P.J."/>
            <person name="Mahowald M."/>
            <person name="Liep D."/>
            <person name="Gordon J."/>
        </authorList>
    </citation>
    <scope>NUCLEOTIDE SEQUENCE [LARGE SCALE GENOMIC DNA]</scope>
    <source>
        <strain evidence="2 3">DSM 7454</strain>
    </source>
</reference>
<keyword evidence="1" id="KW-0812">Transmembrane</keyword>
<feature type="transmembrane region" description="Helical" evidence="1">
    <location>
        <begin position="12"/>
        <end position="30"/>
    </location>
</feature>
<dbReference type="AlphaFoldDB" id="B6WBJ2"/>
<evidence type="ECO:0000313" key="2">
    <source>
        <dbReference type="EMBL" id="EEB35204.1"/>
    </source>
</evidence>
<dbReference type="EMBL" id="ABXA01000047">
    <property type="protein sequence ID" value="EEB35204.1"/>
    <property type="molecule type" value="Genomic_DNA"/>
</dbReference>
<dbReference type="STRING" id="561177.ANHYDRO_01975"/>
<reference evidence="2 3" key="1">
    <citation type="submission" date="2008-09" db="EMBL/GenBank/DDBJ databases">
        <authorList>
            <person name="Fulton L."/>
            <person name="Clifton S."/>
            <person name="Fulton B."/>
            <person name="Xu J."/>
            <person name="Minx P."/>
            <person name="Pepin K.H."/>
            <person name="Johnson M."/>
            <person name="Thiruvilangam P."/>
            <person name="Bhonagiri V."/>
            <person name="Nash W.E."/>
            <person name="Mardis E.R."/>
            <person name="Wilson R.K."/>
        </authorList>
    </citation>
    <scope>NUCLEOTIDE SEQUENCE [LARGE SCALE GENOMIC DNA]</scope>
    <source>
        <strain evidence="2 3">DSM 7454</strain>
    </source>
</reference>
<comment type="caution">
    <text evidence="2">The sequence shown here is derived from an EMBL/GenBank/DDBJ whole genome shotgun (WGS) entry which is preliminary data.</text>
</comment>
<evidence type="ECO:0000313" key="3">
    <source>
        <dbReference type="Proteomes" id="UP000005451"/>
    </source>
</evidence>